<gene>
    <name evidence="2" type="ORF">SOIL9_26680</name>
</gene>
<evidence type="ECO:0000256" key="1">
    <source>
        <dbReference type="SAM" id="SignalP"/>
    </source>
</evidence>
<reference evidence="2 3" key="1">
    <citation type="submission" date="2019-05" db="EMBL/GenBank/DDBJ databases">
        <authorList>
            <consortium name="Science for Life Laboratories"/>
        </authorList>
    </citation>
    <scope>NUCLEOTIDE SEQUENCE [LARGE SCALE GENOMIC DNA]</scope>
    <source>
        <strain evidence="2">Soil9</strain>
    </source>
</reference>
<dbReference type="KEGG" id="gms:SOIL9_26680"/>
<protein>
    <submittedName>
        <fullName evidence="2">Uncharacterized protein</fullName>
    </submittedName>
</protein>
<feature type="signal peptide" evidence="1">
    <location>
        <begin position="1"/>
        <end position="22"/>
    </location>
</feature>
<keyword evidence="3" id="KW-1185">Reference proteome</keyword>
<dbReference type="EMBL" id="LR593886">
    <property type="protein sequence ID" value="VTR95046.1"/>
    <property type="molecule type" value="Genomic_DNA"/>
</dbReference>
<sequence>MRRIVVALAVLALASLPGRIFAQGPLGFQIVDAKVEKGKLTWSEEKAVPLARVVEVTVNVNGKNVIEKRTVLEYTTSTVTQAHELKNLNATDVKGKAISADTLAELLKEPTPVVLLIGPLADKHRTLFKDKTVFVFMPLPPAVPEPPPADPK</sequence>
<organism evidence="2 3">
    <name type="scientific">Gemmata massiliana</name>
    <dbReference type="NCBI Taxonomy" id="1210884"/>
    <lineage>
        <taxon>Bacteria</taxon>
        <taxon>Pseudomonadati</taxon>
        <taxon>Planctomycetota</taxon>
        <taxon>Planctomycetia</taxon>
        <taxon>Gemmatales</taxon>
        <taxon>Gemmataceae</taxon>
        <taxon>Gemmata</taxon>
    </lineage>
</organism>
<keyword evidence="1" id="KW-0732">Signal</keyword>
<name>A0A6P2D3H4_9BACT</name>
<proteinExistence type="predicted"/>
<dbReference type="AlphaFoldDB" id="A0A6P2D3H4"/>
<accession>A0A6P2D3H4</accession>
<feature type="chain" id="PRO_5026977629" evidence="1">
    <location>
        <begin position="23"/>
        <end position="152"/>
    </location>
</feature>
<evidence type="ECO:0000313" key="2">
    <source>
        <dbReference type="EMBL" id="VTR95046.1"/>
    </source>
</evidence>
<evidence type="ECO:0000313" key="3">
    <source>
        <dbReference type="Proteomes" id="UP000464178"/>
    </source>
</evidence>
<dbReference type="Proteomes" id="UP000464178">
    <property type="component" value="Chromosome"/>
</dbReference>
<dbReference type="RefSeq" id="WP_162669512.1">
    <property type="nucleotide sequence ID" value="NZ_LR593886.1"/>
</dbReference>